<name>A0A9X4LZR1_9ACTN</name>
<dbReference type="Proteomes" id="UP001152755">
    <property type="component" value="Unassembled WGS sequence"/>
</dbReference>
<reference evidence="11" key="1">
    <citation type="submission" date="2022-08" db="EMBL/GenBank/DDBJ databases">
        <title>Genome analysis of Corynebacteriales strain.</title>
        <authorList>
            <person name="Lee S.D."/>
        </authorList>
    </citation>
    <scope>NUCLEOTIDE SEQUENCE</scope>
    <source>
        <strain evidence="11">D3-21</strain>
    </source>
</reference>
<dbReference type="CDD" id="cd16917">
    <property type="entry name" value="HATPase_UhpB-NarQ-NarX-like"/>
    <property type="match status" value="1"/>
</dbReference>
<proteinExistence type="predicted"/>
<evidence type="ECO:0000256" key="5">
    <source>
        <dbReference type="ARBA" id="ARBA00022741"/>
    </source>
</evidence>
<dbReference type="Pfam" id="PF07730">
    <property type="entry name" value="HisKA_3"/>
    <property type="match status" value="1"/>
</dbReference>
<evidence type="ECO:0000256" key="1">
    <source>
        <dbReference type="ARBA" id="ARBA00000085"/>
    </source>
</evidence>
<evidence type="ECO:0000256" key="4">
    <source>
        <dbReference type="ARBA" id="ARBA00022679"/>
    </source>
</evidence>
<keyword evidence="4" id="KW-0808">Transferase</keyword>
<accession>A0A9X4LZR1</accession>
<keyword evidence="7" id="KW-0067">ATP-binding</keyword>
<keyword evidence="12" id="KW-1185">Reference proteome</keyword>
<evidence type="ECO:0000256" key="8">
    <source>
        <dbReference type="ARBA" id="ARBA00023012"/>
    </source>
</evidence>
<keyword evidence="6 11" id="KW-0418">Kinase</keyword>
<sequence>MRSTVFAAASLAVPAVWAAVVLLALWWRAPWTWIAPVILAAVWTFALASPIAGLFRRLAQRWSGIRIESGYRVAAPITEMSTGYWWNGHTYERSRRDAERDQRMRTWFRDPAYWRDVRWLGVAAVTVGPLCAVPVVALVGAGFAFAHPGVGTVVVGVVLVPVAAVVSRHVWRVAPPVAARHLRAPEATDMAERVQELTEQRADATAAQAAEIRRIERSLHDGAQARLVAVGLSLATAERLMDSDPERARVLVREAREGTSTSLAELRDLVRGVNPPVLVERGLVDAVRALALDSASEVTVAAEEAVQLEHPIASALYFSVAELLANVAKHAGSARVDVHIARNGHRVVVDVRDGGPGGATVTAGGGLDGIRGRLAVFDGTLTVDSPAGGPTSVRMVVPCG</sequence>
<dbReference type="InterPro" id="IPR011712">
    <property type="entry name" value="Sig_transdc_His_kin_sub3_dim/P"/>
</dbReference>
<keyword evidence="9" id="KW-0812">Transmembrane</keyword>
<feature type="transmembrane region" description="Helical" evidence="9">
    <location>
        <begin position="34"/>
        <end position="55"/>
    </location>
</feature>
<dbReference type="SUPFAM" id="SSF55874">
    <property type="entry name" value="ATPase domain of HSP90 chaperone/DNA topoisomerase II/histidine kinase"/>
    <property type="match status" value="1"/>
</dbReference>
<dbReference type="AlphaFoldDB" id="A0A9X4LZR1"/>
<dbReference type="EC" id="2.7.13.3" evidence="2"/>
<evidence type="ECO:0000256" key="6">
    <source>
        <dbReference type="ARBA" id="ARBA00022777"/>
    </source>
</evidence>
<gene>
    <name evidence="11" type="ORF">NVS88_08475</name>
</gene>
<comment type="caution">
    <text evidence="11">The sequence shown here is derived from an EMBL/GenBank/DDBJ whole genome shotgun (WGS) entry which is preliminary data.</text>
</comment>
<dbReference type="GO" id="GO:0016020">
    <property type="term" value="C:membrane"/>
    <property type="evidence" value="ECO:0007669"/>
    <property type="project" value="InterPro"/>
</dbReference>
<dbReference type="RefSeq" id="WP_332519635.1">
    <property type="nucleotide sequence ID" value="NZ_JANRHA010000004.1"/>
</dbReference>
<evidence type="ECO:0000256" key="9">
    <source>
        <dbReference type="SAM" id="Phobius"/>
    </source>
</evidence>
<evidence type="ECO:0000313" key="11">
    <source>
        <dbReference type="EMBL" id="MDG3014591.1"/>
    </source>
</evidence>
<dbReference type="InterPro" id="IPR036890">
    <property type="entry name" value="HATPase_C_sf"/>
</dbReference>
<keyword evidence="8" id="KW-0902">Two-component regulatory system</keyword>
<feature type="transmembrane region" description="Helical" evidence="9">
    <location>
        <begin position="119"/>
        <end position="144"/>
    </location>
</feature>
<keyword evidence="5" id="KW-0547">Nucleotide-binding</keyword>
<keyword evidence="9" id="KW-1133">Transmembrane helix</keyword>
<dbReference type="Gene3D" id="1.20.5.1930">
    <property type="match status" value="1"/>
</dbReference>
<organism evidence="11 12">
    <name type="scientific">Speluncibacter jeojiensis</name>
    <dbReference type="NCBI Taxonomy" id="2710754"/>
    <lineage>
        <taxon>Bacteria</taxon>
        <taxon>Bacillati</taxon>
        <taxon>Actinomycetota</taxon>
        <taxon>Actinomycetes</taxon>
        <taxon>Mycobacteriales</taxon>
        <taxon>Speluncibacteraceae</taxon>
        <taxon>Speluncibacter</taxon>
    </lineage>
</organism>
<protein>
    <recommendedName>
        <fullName evidence="2">histidine kinase</fullName>
        <ecNumber evidence="2">2.7.13.3</ecNumber>
    </recommendedName>
</protein>
<dbReference type="GO" id="GO:0005524">
    <property type="term" value="F:ATP binding"/>
    <property type="evidence" value="ECO:0007669"/>
    <property type="project" value="UniProtKB-KW"/>
</dbReference>
<dbReference type="Gene3D" id="3.30.565.10">
    <property type="entry name" value="Histidine kinase-like ATPase, C-terminal domain"/>
    <property type="match status" value="1"/>
</dbReference>
<keyword evidence="9" id="KW-0472">Membrane</keyword>
<dbReference type="PANTHER" id="PTHR24421">
    <property type="entry name" value="NITRATE/NITRITE SENSOR PROTEIN NARX-RELATED"/>
    <property type="match status" value="1"/>
</dbReference>
<evidence type="ECO:0000256" key="2">
    <source>
        <dbReference type="ARBA" id="ARBA00012438"/>
    </source>
</evidence>
<evidence type="ECO:0000313" key="12">
    <source>
        <dbReference type="Proteomes" id="UP001152755"/>
    </source>
</evidence>
<feature type="domain" description="Signal transduction histidine kinase subgroup 3 dimerisation and phosphoacceptor" evidence="10">
    <location>
        <begin position="213"/>
        <end position="278"/>
    </location>
</feature>
<dbReference type="GO" id="GO:0046983">
    <property type="term" value="F:protein dimerization activity"/>
    <property type="evidence" value="ECO:0007669"/>
    <property type="project" value="InterPro"/>
</dbReference>
<feature type="transmembrane region" description="Helical" evidence="9">
    <location>
        <begin position="150"/>
        <end position="171"/>
    </location>
</feature>
<evidence type="ECO:0000256" key="7">
    <source>
        <dbReference type="ARBA" id="ARBA00022840"/>
    </source>
</evidence>
<dbReference type="EMBL" id="JANRHA010000004">
    <property type="protein sequence ID" value="MDG3014591.1"/>
    <property type="molecule type" value="Genomic_DNA"/>
</dbReference>
<comment type="catalytic activity">
    <reaction evidence="1">
        <text>ATP + protein L-histidine = ADP + protein N-phospho-L-histidine.</text>
        <dbReference type="EC" id="2.7.13.3"/>
    </reaction>
</comment>
<dbReference type="InterPro" id="IPR050482">
    <property type="entry name" value="Sensor_HK_TwoCompSys"/>
</dbReference>
<keyword evidence="3" id="KW-0597">Phosphoprotein</keyword>
<dbReference type="PANTHER" id="PTHR24421:SF10">
    <property type="entry name" value="NITRATE_NITRITE SENSOR PROTEIN NARQ"/>
    <property type="match status" value="1"/>
</dbReference>
<evidence type="ECO:0000256" key="3">
    <source>
        <dbReference type="ARBA" id="ARBA00022553"/>
    </source>
</evidence>
<evidence type="ECO:0000259" key="10">
    <source>
        <dbReference type="Pfam" id="PF07730"/>
    </source>
</evidence>
<dbReference type="GO" id="GO:0000155">
    <property type="term" value="F:phosphorelay sensor kinase activity"/>
    <property type="evidence" value="ECO:0007669"/>
    <property type="project" value="InterPro"/>
</dbReference>